<evidence type="ECO:0000256" key="2">
    <source>
        <dbReference type="ARBA" id="ARBA00022840"/>
    </source>
</evidence>
<dbReference type="InterPro" id="IPR013632">
    <property type="entry name" value="Rad51_C"/>
</dbReference>
<dbReference type="PANTHER" id="PTHR22942:SF30">
    <property type="entry name" value="MEIOTIC RECOMBINATION PROTEIN DMC1_LIM15 HOMOLOG"/>
    <property type="match status" value="1"/>
</dbReference>
<dbReference type="SUPFAM" id="SSF52540">
    <property type="entry name" value="P-loop containing nucleoside triphosphate hydrolases"/>
    <property type="match status" value="1"/>
</dbReference>
<dbReference type="Gene3D" id="1.10.150.20">
    <property type="entry name" value="5' to 3' exonuclease, C-terminal subdomain"/>
    <property type="match status" value="1"/>
</dbReference>
<dbReference type="PIRSF" id="PIRSF005856">
    <property type="entry name" value="Rad51"/>
    <property type="match status" value="1"/>
</dbReference>
<dbReference type="InterPro" id="IPR010995">
    <property type="entry name" value="DNA_repair_Rad51/TF_NusA_a-hlx"/>
</dbReference>
<evidence type="ECO:0000259" key="4">
    <source>
        <dbReference type="PROSITE" id="PS50163"/>
    </source>
</evidence>
<dbReference type="AlphaFoldDB" id="A0ABD3LAU4"/>
<evidence type="ECO:0000313" key="6">
    <source>
        <dbReference type="Proteomes" id="UP001634007"/>
    </source>
</evidence>
<keyword evidence="6" id="KW-1185">Reference proteome</keyword>
<dbReference type="EMBL" id="JBJKBG010000002">
    <property type="protein sequence ID" value="KAL3748930.1"/>
    <property type="molecule type" value="Genomic_DNA"/>
</dbReference>
<name>A0ABD3LAU4_EUCGL</name>
<feature type="domain" description="RecA family profile 2" evidence="4">
    <location>
        <begin position="241"/>
        <end position="289"/>
    </location>
</feature>
<dbReference type="PANTHER" id="PTHR22942">
    <property type="entry name" value="RECA/RAD51/RADA DNA STRAND-PAIRING FAMILY MEMBER"/>
    <property type="match status" value="1"/>
</dbReference>
<evidence type="ECO:0000256" key="3">
    <source>
        <dbReference type="ARBA" id="ARBA00023125"/>
    </source>
</evidence>
<organism evidence="5 6">
    <name type="scientific">Eucalyptus globulus</name>
    <name type="common">Tasmanian blue gum</name>
    <dbReference type="NCBI Taxonomy" id="34317"/>
    <lineage>
        <taxon>Eukaryota</taxon>
        <taxon>Viridiplantae</taxon>
        <taxon>Streptophyta</taxon>
        <taxon>Embryophyta</taxon>
        <taxon>Tracheophyta</taxon>
        <taxon>Spermatophyta</taxon>
        <taxon>Magnoliopsida</taxon>
        <taxon>eudicotyledons</taxon>
        <taxon>Gunneridae</taxon>
        <taxon>Pentapetalae</taxon>
        <taxon>rosids</taxon>
        <taxon>malvids</taxon>
        <taxon>Myrtales</taxon>
        <taxon>Myrtaceae</taxon>
        <taxon>Myrtoideae</taxon>
        <taxon>Eucalypteae</taxon>
        <taxon>Eucalyptus</taxon>
    </lineage>
</organism>
<dbReference type="PROSITE" id="PS50163">
    <property type="entry name" value="RECA_3"/>
    <property type="match status" value="1"/>
</dbReference>
<dbReference type="GO" id="GO:0003677">
    <property type="term" value="F:DNA binding"/>
    <property type="evidence" value="ECO:0007669"/>
    <property type="project" value="UniProtKB-KW"/>
</dbReference>
<accession>A0ABD3LAU4</accession>
<comment type="caution">
    <text evidence="5">The sequence shown here is derived from an EMBL/GenBank/DDBJ whole genome shotgun (WGS) entry which is preliminary data.</text>
</comment>
<keyword evidence="3" id="KW-0238">DNA-binding</keyword>
<dbReference type="InterPro" id="IPR016467">
    <property type="entry name" value="DNA_recomb/repair_RecA-like"/>
</dbReference>
<dbReference type="InterPro" id="IPR020587">
    <property type="entry name" value="RecA_monomer-monomer_interface"/>
</dbReference>
<reference evidence="5 6" key="1">
    <citation type="submission" date="2024-11" db="EMBL/GenBank/DDBJ databases">
        <title>Chromosome-level genome assembly of Eucalyptus globulus Labill. provides insights into its genome evolution.</title>
        <authorList>
            <person name="Li X."/>
        </authorList>
    </citation>
    <scope>NUCLEOTIDE SEQUENCE [LARGE SCALE GENOMIC DNA]</scope>
    <source>
        <strain evidence="5">CL2024</strain>
        <tissue evidence="5">Fresh tender leaves</tissue>
    </source>
</reference>
<sequence length="298" mass="32753">MLSSLNRQLQILEREGVHDEEDLLETEATCSLCSHFLSLNFFLYFVCSYFLRSCKALMMQTEKHLTGIKGLSEANVDKICKAAEKIVRKSVFHIAIGSQALDELLGGGIKTLALQKSGKTQLAHTLCATTQLPTHMRGGNGKVRLGMDPGAVLDNIIYARASTSEHQYNLLLGLAAKMSEEPFKLLIVDLAIALFRVDFTGRELAERQQKLAQMLSRFIKIGEESNMAVCMTNQVVADPRGGVSSDPMKPAGGHVLARAATITLMLRKVRGKQHVCKVFDAPNLPEAEAISFSCQIFL</sequence>
<evidence type="ECO:0000256" key="1">
    <source>
        <dbReference type="ARBA" id="ARBA00022741"/>
    </source>
</evidence>
<protein>
    <recommendedName>
        <fullName evidence="4">RecA family profile 2 domain-containing protein</fullName>
    </recommendedName>
</protein>
<dbReference type="GO" id="GO:0005524">
    <property type="term" value="F:ATP binding"/>
    <property type="evidence" value="ECO:0007669"/>
    <property type="project" value="UniProtKB-KW"/>
</dbReference>
<dbReference type="Pfam" id="PF08423">
    <property type="entry name" value="Rad51"/>
    <property type="match status" value="2"/>
</dbReference>
<gene>
    <name evidence="5" type="ORF">ACJRO7_010076</name>
</gene>
<keyword evidence="1" id="KW-0547">Nucleotide-binding</keyword>
<dbReference type="Gene3D" id="3.40.50.300">
    <property type="entry name" value="P-loop containing nucleotide triphosphate hydrolases"/>
    <property type="match status" value="1"/>
</dbReference>
<evidence type="ECO:0000313" key="5">
    <source>
        <dbReference type="EMBL" id="KAL3748930.1"/>
    </source>
</evidence>
<dbReference type="SUPFAM" id="SSF47794">
    <property type="entry name" value="Rad51 N-terminal domain-like"/>
    <property type="match status" value="1"/>
</dbReference>
<dbReference type="Proteomes" id="UP001634007">
    <property type="component" value="Unassembled WGS sequence"/>
</dbReference>
<proteinExistence type="predicted"/>
<keyword evidence="2" id="KW-0067">ATP-binding</keyword>
<dbReference type="InterPro" id="IPR027417">
    <property type="entry name" value="P-loop_NTPase"/>
</dbReference>